<gene>
    <name evidence="1" type="ORF">LCGC14_2840530</name>
</gene>
<proteinExistence type="predicted"/>
<dbReference type="EMBL" id="LAZR01054353">
    <property type="protein sequence ID" value="KKK78738.1"/>
    <property type="molecule type" value="Genomic_DNA"/>
</dbReference>
<evidence type="ECO:0000313" key="1">
    <source>
        <dbReference type="EMBL" id="KKK78738.1"/>
    </source>
</evidence>
<accession>A0A0F8YBH3</accession>
<organism evidence="1">
    <name type="scientific">marine sediment metagenome</name>
    <dbReference type="NCBI Taxonomy" id="412755"/>
    <lineage>
        <taxon>unclassified sequences</taxon>
        <taxon>metagenomes</taxon>
        <taxon>ecological metagenomes</taxon>
    </lineage>
</organism>
<sequence length="74" mass="8980">MTIKYRVFLVTRRDYTPPVHEDDKLDWVDYDWVSLEQGWLHCRNHEQENVEVFWPQHKVDRVVMIGGPPRDFGP</sequence>
<name>A0A0F8YBH3_9ZZZZ</name>
<reference evidence="1" key="1">
    <citation type="journal article" date="2015" name="Nature">
        <title>Complex archaea that bridge the gap between prokaryotes and eukaryotes.</title>
        <authorList>
            <person name="Spang A."/>
            <person name="Saw J.H."/>
            <person name="Jorgensen S.L."/>
            <person name="Zaremba-Niedzwiedzka K."/>
            <person name="Martijn J."/>
            <person name="Lind A.E."/>
            <person name="van Eijk R."/>
            <person name="Schleper C."/>
            <person name="Guy L."/>
            <person name="Ettema T.J."/>
        </authorList>
    </citation>
    <scope>NUCLEOTIDE SEQUENCE</scope>
</reference>
<protein>
    <submittedName>
        <fullName evidence="1">Uncharacterized protein</fullName>
    </submittedName>
</protein>
<comment type="caution">
    <text evidence="1">The sequence shown here is derived from an EMBL/GenBank/DDBJ whole genome shotgun (WGS) entry which is preliminary data.</text>
</comment>
<dbReference type="AlphaFoldDB" id="A0A0F8YBH3"/>